<dbReference type="EMBL" id="AKHW03000476">
    <property type="protein sequence ID" value="KYO47173.1"/>
    <property type="molecule type" value="Genomic_DNA"/>
</dbReference>
<dbReference type="eggNOG" id="KOG3645">
    <property type="taxonomic scope" value="Eukaryota"/>
</dbReference>
<evidence type="ECO:0000256" key="1">
    <source>
        <dbReference type="ARBA" id="ARBA00005350"/>
    </source>
</evidence>
<gene>
    <name evidence="3" type="ORF">Y1Q_0002197</name>
</gene>
<organism evidence="3 4">
    <name type="scientific">Alligator mississippiensis</name>
    <name type="common">American alligator</name>
    <dbReference type="NCBI Taxonomy" id="8496"/>
    <lineage>
        <taxon>Eukaryota</taxon>
        <taxon>Metazoa</taxon>
        <taxon>Chordata</taxon>
        <taxon>Craniata</taxon>
        <taxon>Vertebrata</taxon>
        <taxon>Euteleostomi</taxon>
        <taxon>Archelosauria</taxon>
        <taxon>Archosauria</taxon>
        <taxon>Crocodylia</taxon>
        <taxon>Alligatoridae</taxon>
        <taxon>Alligatorinae</taxon>
        <taxon>Alligator</taxon>
    </lineage>
</organism>
<protein>
    <recommendedName>
        <fullName evidence="2">Phospholipid scramblase</fullName>
    </recommendedName>
</protein>
<dbReference type="Pfam" id="PF03803">
    <property type="entry name" value="Scramblase"/>
    <property type="match status" value="1"/>
</dbReference>
<reference evidence="3 4" key="1">
    <citation type="journal article" date="2012" name="Genome Biol.">
        <title>Sequencing three crocodilian genomes to illuminate the evolution of archosaurs and amniotes.</title>
        <authorList>
            <person name="St John J.A."/>
            <person name="Braun E.L."/>
            <person name="Isberg S.R."/>
            <person name="Miles L.G."/>
            <person name="Chong A.Y."/>
            <person name="Gongora J."/>
            <person name="Dalzell P."/>
            <person name="Moran C."/>
            <person name="Bed'hom B."/>
            <person name="Abzhanov A."/>
            <person name="Burgess S.C."/>
            <person name="Cooksey A.M."/>
            <person name="Castoe T.A."/>
            <person name="Crawford N.G."/>
            <person name="Densmore L.D."/>
            <person name="Drew J.C."/>
            <person name="Edwards S.V."/>
            <person name="Faircloth B.C."/>
            <person name="Fujita M.K."/>
            <person name="Greenwold M.J."/>
            <person name="Hoffmann F.G."/>
            <person name="Howard J.M."/>
            <person name="Iguchi T."/>
            <person name="Janes D.E."/>
            <person name="Khan S.Y."/>
            <person name="Kohno S."/>
            <person name="de Koning A.J."/>
            <person name="Lance S.L."/>
            <person name="McCarthy F.M."/>
            <person name="McCormack J.E."/>
            <person name="Merchant M.E."/>
            <person name="Peterson D.G."/>
            <person name="Pollock D.D."/>
            <person name="Pourmand N."/>
            <person name="Raney B.J."/>
            <person name="Roessler K.A."/>
            <person name="Sanford J.R."/>
            <person name="Sawyer R.H."/>
            <person name="Schmidt C.J."/>
            <person name="Triplett E.W."/>
            <person name="Tuberville T.D."/>
            <person name="Venegas-Anaya M."/>
            <person name="Howard J.T."/>
            <person name="Jarvis E.D."/>
            <person name="Guillette L.J.Jr."/>
            <person name="Glenn T.C."/>
            <person name="Green R.E."/>
            <person name="Ray D.A."/>
        </authorList>
    </citation>
    <scope>NUCLEOTIDE SEQUENCE [LARGE SCALE GENOMIC DNA]</scope>
    <source>
        <strain evidence="3">KSC_2009_1</strain>
    </source>
</reference>
<keyword evidence="4" id="KW-1185">Reference proteome</keyword>
<accession>A0A151PDQ2</accession>
<keyword evidence="2" id="KW-0564">Palmitate</keyword>
<comment type="function">
    <text evidence="2">May mediate accelerated ATP-independent bidirectional transbilayer migration of phospholipids upon binding calcium ions that results in a loss of phospholipid asymmetry in the plasma membrane.</text>
</comment>
<dbReference type="GO" id="GO:0005886">
    <property type="term" value="C:plasma membrane"/>
    <property type="evidence" value="ECO:0007669"/>
    <property type="project" value="TreeGrafter"/>
</dbReference>
<dbReference type="InterPro" id="IPR005552">
    <property type="entry name" value="Scramblase"/>
</dbReference>
<keyword evidence="2" id="KW-0449">Lipoprotein</keyword>
<sequence length="206" mass="22477">MSTVRQLPGIDGMAGTFAGLLGDLRRSYTVGSAQVKELLVATEEADRLCLLLCGPARATCIRLQDPQGCDILRFHRPYWVGACCLGACWAEMRVFGASNQLVGSVQQRWSALSHRWEVCNARGTGTMSIQGSCATSRCSTEQEFQVTSHAGSPLAVIWKRWPGFSEDCNRDHEFFGVDISAPVGAEDGALLLAAAFLLNFMFFEMS</sequence>
<comment type="cofactor">
    <cofactor evidence="2">
        <name>Ca(2+)</name>
        <dbReference type="ChEBI" id="CHEBI:29108"/>
    </cofactor>
</comment>
<evidence type="ECO:0000256" key="2">
    <source>
        <dbReference type="RuleBase" id="RU363116"/>
    </source>
</evidence>
<dbReference type="PANTHER" id="PTHR23248:SF40">
    <property type="entry name" value="PHOSPHOLIPID SCRAMBLASE"/>
    <property type="match status" value="1"/>
</dbReference>
<dbReference type="AlphaFoldDB" id="A0A151PDQ2"/>
<dbReference type="Proteomes" id="UP000050525">
    <property type="component" value="Unassembled WGS sequence"/>
</dbReference>
<name>A0A151PDQ2_ALLMI</name>
<dbReference type="GO" id="GO:0017128">
    <property type="term" value="F:phospholipid scramblase activity"/>
    <property type="evidence" value="ECO:0007669"/>
    <property type="project" value="InterPro"/>
</dbReference>
<dbReference type="eggNOG" id="KOG0621">
    <property type="taxonomic scope" value="Eukaryota"/>
</dbReference>
<evidence type="ECO:0000313" key="4">
    <source>
        <dbReference type="Proteomes" id="UP000050525"/>
    </source>
</evidence>
<keyword evidence="2" id="KW-0106">Calcium</keyword>
<comment type="similarity">
    <text evidence="1 2">Belongs to the phospholipid scramblase family.</text>
</comment>
<dbReference type="PANTHER" id="PTHR23248">
    <property type="entry name" value="PHOSPHOLIPID SCRAMBLASE-RELATED"/>
    <property type="match status" value="1"/>
</dbReference>
<evidence type="ECO:0000313" key="3">
    <source>
        <dbReference type="EMBL" id="KYO47173.1"/>
    </source>
</evidence>
<comment type="caution">
    <text evidence="3">The sequence shown here is derived from an EMBL/GenBank/DDBJ whole genome shotgun (WGS) entry which is preliminary data.</text>
</comment>
<proteinExistence type="inferred from homology"/>